<keyword evidence="2 6" id="KW-0479">Metal-binding</keyword>
<evidence type="ECO:0000256" key="6">
    <source>
        <dbReference type="RuleBase" id="RU368020"/>
    </source>
</evidence>
<evidence type="ECO:0000256" key="2">
    <source>
        <dbReference type="ARBA" id="ARBA00022723"/>
    </source>
</evidence>
<dbReference type="PANTHER" id="PTHR36923:SF3">
    <property type="entry name" value="FERREDOXIN"/>
    <property type="match status" value="1"/>
</dbReference>
<evidence type="ECO:0000313" key="10">
    <source>
        <dbReference type="Proteomes" id="UP001221217"/>
    </source>
</evidence>
<dbReference type="EMBL" id="JAQQAL010000042">
    <property type="protein sequence ID" value="MDC7228245.1"/>
    <property type="molecule type" value="Genomic_DNA"/>
</dbReference>
<accession>A0AAJ1MNU2</accession>
<dbReference type="GO" id="GO:0009055">
    <property type="term" value="F:electron transfer activity"/>
    <property type="evidence" value="ECO:0007669"/>
    <property type="project" value="UniProtKB-UniRule"/>
</dbReference>
<dbReference type="GO" id="GO:0051536">
    <property type="term" value="F:iron-sulfur cluster binding"/>
    <property type="evidence" value="ECO:0007669"/>
    <property type="project" value="UniProtKB-KW"/>
</dbReference>
<dbReference type="PRINTS" id="PR00352">
    <property type="entry name" value="3FE4SFRDOXIN"/>
</dbReference>
<comment type="function">
    <text evidence="6">Ferredoxins are iron-sulfur proteins that transfer electrons in a wide variety of metabolic reactions.</text>
</comment>
<dbReference type="Proteomes" id="UP001221217">
    <property type="component" value="Unassembled WGS sequence"/>
</dbReference>
<evidence type="ECO:0000256" key="3">
    <source>
        <dbReference type="ARBA" id="ARBA00022982"/>
    </source>
</evidence>
<dbReference type="InterPro" id="IPR017900">
    <property type="entry name" value="4Fe4S_Fe_S_CS"/>
</dbReference>
<keyword evidence="4 6" id="KW-0408">Iron</keyword>
<protein>
    <recommendedName>
        <fullName evidence="6">Ferredoxin</fullName>
    </recommendedName>
</protein>
<proteinExistence type="predicted"/>
<dbReference type="GO" id="GO:0005506">
    <property type="term" value="F:iron ion binding"/>
    <property type="evidence" value="ECO:0007669"/>
    <property type="project" value="UniProtKB-UniRule"/>
</dbReference>
<evidence type="ECO:0000256" key="1">
    <source>
        <dbReference type="ARBA" id="ARBA00022448"/>
    </source>
</evidence>
<feature type="domain" description="4Fe-4S ferredoxin-type" evidence="8">
    <location>
        <begin position="2"/>
        <end position="30"/>
    </location>
</feature>
<dbReference type="SUPFAM" id="SSF54862">
    <property type="entry name" value="4Fe-4S ferredoxins"/>
    <property type="match status" value="1"/>
</dbReference>
<keyword evidence="1 6" id="KW-0813">Transport</keyword>
<keyword evidence="3 6" id="KW-0249">Electron transport</keyword>
<dbReference type="PANTHER" id="PTHR36923">
    <property type="entry name" value="FERREDOXIN"/>
    <property type="match status" value="1"/>
</dbReference>
<dbReference type="AlphaFoldDB" id="A0AAJ1MNU2"/>
<evidence type="ECO:0000313" key="9">
    <source>
        <dbReference type="EMBL" id="MDC7228245.1"/>
    </source>
</evidence>
<comment type="caution">
    <text evidence="9">The sequence shown here is derived from an EMBL/GenBank/DDBJ whole genome shotgun (WGS) entry which is preliminary data.</text>
</comment>
<dbReference type="PROSITE" id="PS00198">
    <property type="entry name" value="4FE4S_FER_1"/>
    <property type="match status" value="1"/>
</dbReference>
<reference evidence="9 10" key="1">
    <citation type="submission" date="2022-12" db="EMBL/GenBank/DDBJ databases">
        <title>Metagenome assembled genome from gulf of manar.</title>
        <authorList>
            <person name="Kohli P."/>
            <person name="Pk S."/>
            <person name="Venkata Ramana C."/>
            <person name="Sasikala C."/>
        </authorList>
    </citation>
    <scope>NUCLEOTIDE SEQUENCE [LARGE SCALE GENOMIC DNA]</scope>
    <source>
        <strain evidence="9">JB008</strain>
    </source>
</reference>
<dbReference type="Gene3D" id="3.30.70.20">
    <property type="match status" value="1"/>
</dbReference>
<evidence type="ECO:0000256" key="5">
    <source>
        <dbReference type="ARBA" id="ARBA00023014"/>
    </source>
</evidence>
<name>A0AAJ1MNU2_9SPIO</name>
<evidence type="ECO:0000256" key="4">
    <source>
        <dbReference type="ARBA" id="ARBA00023004"/>
    </source>
</evidence>
<dbReference type="InterPro" id="IPR051269">
    <property type="entry name" value="Fe-S_cluster_ET"/>
</dbReference>
<evidence type="ECO:0000256" key="7">
    <source>
        <dbReference type="SAM" id="MobiDB-lite"/>
    </source>
</evidence>
<organism evidence="9 10">
    <name type="scientific">Candidatus Thalassospirochaeta sargassi</name>
    <dbReference type="NCBI Taxonomy" id="3119039"/>
    <lineage>
        <taxon>Bacteria</taxon>
        <taxon>Pseudomonadati</taxon>
        <taxon>Spirochaetota</taxon>
        <taxon>Spirochaetia</taxon>
        <taxon>Spirochaetales</taxon>
        <taxon>Spirochaetaceae</taxon>
        <taxon>Candidatus Thalassospirochaeta</taxon>
    </lineage>
</organism>
<dbReference type="Pfam" id="PF13370">
    <property type="entry name" value="Fer4_13"/>
    <property type="match status" value="1"/>
</dbReference>
<evidence type="ECO:0000259" key="8">
    <source>
        <dbReference type="PROSITE" id="PS51379"/>
    </source>
</evidence>
<dbReference type="PROSITE" id="PS51379">
    <property type="entry name" value="4FE4S_FER_2"/>
    <property type="match status" value="1"/>
</dbReference>
<dbReference type="InterPro" id="IPR001080">
    <property type="entry name" value="3Fe4S_ferredoxin"/>
</dbReference>
<keyword evidence="5 6" id="KW-0411">Iron-sulfur</keyword>
<sequence length="63" mass="6677">MMKFTVDQNACIGCGVCEAECPEVFEMIEDKAQVKVNPVPDSSKSSALGAEESCPVGAISHEE</sequence>
<dbReference type="InterPro" id="IPR017896">
    <property type="entry name" value="4Fe4S_Fe-S-bd"/>
</dbReference>
<gene>
    <name evidence="9" type="ORF">PQJ61_15900</name>
</gene>
<feature type="region of interest" description="Disordered" evidence="7">
    <location>
        <begin position="38"/>
        <end position="63"/>
    </location>
</feature>